<accession>A0ABY2PG69</accession>
<dbReference type="GO" id="GO:0005524">
    <property type="term" value="F:ATP binding"/>
    <property type="evidence" value="ECO:0007669"/>
    <property type="project" value="UniProtKB-KW"/>
</dbReference>
<feature type="compositionally biased region" description="Basic and acidic residues" evidence="1">
    <location>
        <begin position="17"/>
        <end position="29"/>
    </location>
</feature>
<keyword evidence="3" id="KW-1185">Reference proteome</keyword>
<feature type="region of interest" description="Disordered" evidence="1">
    <location>
        <begin position="1"/>
        <end position="44"/>
    </location>
</feature>
<dbReference type="EMBL" id="SRZK01000100">
    <property type="protein sequence ID" value="TGZ09918.1"/>
    <property type="molecule type" value="Genomic_DNA"/>
</dbReference>
<feature type="compositionally biased region" description="Basic and acidic residues" evidence="1">
    <location>
        <begin position="77"/>
        <end position="92"/>
    </location>
</feature>
<gene>
    <name evidence="2" type="ORF">E5Z02_12600</name>
</gene>
<name>A0ABY2PG69_9ACTN</name>
<dbReference type="Proteomes" id="UP000306274">
    <property type="component" value="Unassembled WGS sequence"/>
</dbReference>
<reference evidence="2 3" key="1">
    <citation type="submission" date="2019-04" db="EMBL/GenBank/DDBJ databases">
        <title>Streptomyces rhizosphaericola sp. nov., an actinobacterium isolated from the wheat rhizosphere.</title>
        <authorList>
            <person name="Vargas Hoyos H.A."/>
            <person name="Santos S.N."/>
            <person name="Genuario D.B."/>
            <person name="Melo I.S."/>
            <person name="Da Silva L.J."/>
            <person name="Da Silva F.S.P."/>
            <person name="Zucchi T.D."/>
        </authorList>
    </citation>
    <scope>NUCLEOTIDE SEQUENCE [LARGE SCALE GENOMIC DNA]</scope>
    <source>
        <strain evidence="2 3">1AS2c</strain>
    </source>
</reference>
<keyword evidence="2" id="KW-0067">ATP-binding</keyword>
<comment type="caution">
    <text evidence="2">The sequence shown here is derived from an EMBL/GenBank/DDBJ whole genome shotgun (WGS) entry which is preliminary data.</text>
</comment>
<organism evidence="2 3">
    <name type="scientific">Streptomyces rhizosphaericola</name>
    <dbReference type="NCBI Taxonomy" id="2564098"/>
    <lineage>
        <taxon>Bacteria</taxon>
        <taxon>Bacillati</taxon>
        <taxon>Actinomycetota</taxon>
        <taxon>Actinomycetes</taxon>
        <taxon>Kitasatosporales</taxon>
        <taxon>Streptomycetaceae</taxon>
        <taxon>Streptomyces</taxon>
    </lineage>
</organism>
<keyword evidence="2" id="KW-0547">Nucleotide-binding</keyword>
<feature type="region of interest" description="Disordered" evidence="1">
    <location>
        <begin position="61"/>
        <end position="92"/>
    </location>
</feature>
<sequence>MDPTHQGPEEYGQNADDPGRSDGRRRASRESNAADFGQHAPQQARVVRLTAGDLLLTVNPVDGSEVEAVPPGAEAEPPVRRTPAERADHERA</sequence>
<protein>
    <submittedName>
        <fullName evidence="2">ATP-binding protein</fullName>
    </submittedName>
</protein>
<proteinExistence type="predicted"/>
<evidence type="ECO:0000313" key="3">
    <source>
        <dbReference type="Proteomes" id="UP000306274"/>
    </source>
</evidence>
<evidence type="ECO:0000313" key="2">
    <source>
        <dbReference type="EMBL" id="TGZ09918.1"/>
    </source>
</evidence>
<evidence type="ECO:0000256" key="1">
    <source>
        <dbReference type="SAM" id="MobiDB-lite"/>
    </source>
</evidence>
<feature type="compositionally biased region" description="Low complexity" evidence="1">
    <location>
        <begin position="66"/>
        <end position="76"/>
    </location>
</feature>
<feature type="non-terminal residue" evidence="2">
    <location>
        <position position="92"/>
    </location>
</feature>